<accession>A0A0G4HWA4</accession>
<gene>
    <name evidence="1" type="ORF">Cvel_1433</name>
</gene>
<dbReference type="EMBL" id="CDMZ01004134">
    <property type="protein sequence ID" value="CEM48742.1"/>
    <property type="molecule type" value="Genomic_DNA"/>
</dbReference>
<dbReference type="VEuPathDB" id="CryptoDB:Cvel_1433"/>
<reference evidence="1" key="1">
    <citation type="submission" date="2014-11" db="EMBL/GenBank/DDBJ databases">
        <authorList>
            <person name="Otto D Thomas"/>
            <person name="Naeem Raeece"/>
        </authorList>
    </citation>
    <scope>NUCLEOTIDE SEQUENCE</scope>
</reference>
<sequence length="179" mass="21358">MSNRLDELAHMGDYREALKLQREMASFKNSFDVSATEKALLDENKQKLLKEFDEAWKGKIKDLREFYGRLFEELEQSHKGRCLQSLLSEVMKSKHVSQMNWELQNRKKLLFKRHRAEALALQRRFLRDIKWADQVRQNQEGRLEARIRVLGEKLQRHWKKVTVLPSPFEIHNVLGASRK</sequence>
<dbReference type="AlphaFoldDB" id="A0A0G4HWA4"/>
<proteinExistence type="predicted"/>
<organism evidence="1">
    <name type="scientific">Chromera velia CCMP2878</name>
    <dbReference type="NCBI Taxonomy" id="1169474"/>
    <lineage>
        <taxon>Eukaryota</taxon>
        <taxon>Sar</taxon>
        <taxon>Alveolata</taxon>
        <taxon>Colpodellida</taxon>
        <taxon>Chromeraceae</taxon>
        <taxon>Chromera</taxon>
    </lineage>
</organism>
<protein>
    <submittedName>
        <fullName evidence="1">Uncharacterized protein</fullName>
    </submittedName>
</protein>
<evidence type="ECO:0000313" key="1">
    <source>
        <dbReference type="EMBL" id="CEM48742.1"/>
    </source>
</evidence>
<name>A0A0G4HWA4_9ALVE</name>